<gene>
    <name evidence="8" type="primary">Ervk19_0</name>
    <name evidence="8" type="ORF">CHOACU_R15275</name>
</gene>
<keyword evidence="1" id="KW-0808">Transferase</keyword>
<feature type="domain" description="RNase H type-1" evidence="7">
    <location>
        <begin position="12"/>
        <end position="106"/>
    </location>
</feature>
<dbReference type="SUPFAM" id="SSF53098">
    <property type="entry name" value="Ribonuclease H-like"/>
    <property type="match status" value="1"/>
</dbReference>
<evidence type="ECO:0000256" key="2">
    <source>
        <dbReference type="ARBA" id="ARBA00022695"/>
    </source>
</evidence>
<feature type="non-terminal residue" evidence="8">
    <location>
        <position position="1"/>
    </location>
</feature>
<dbReference type="GO" id="GO:0003964">
    <property type="term" value="F:RNA-directed DNA polymerase activity"/>
    <property type="evidence" value="ECO:0007669"/>
    <property type="project" value="UniProtKB-KW"/>
</dbReference>
<reference evidence="8 9" key="1">
    <citation type="submission" date="2019-09" db="EMBL/GenBank/DDBJ databases">
        <title>Bird 10,000 Genomes (B10K) Project - Family phase.</title>
        <authorList>
            <person name="Zhang G."/>
        </authorList>
    </citation>
    <scope>NUCLEOTIDE SEQUENCE [LARGE SCALE GENOMIC DNA]</scope>
    <source>
        <strain evidence="8">B10K-DU-008-62</strain>
        <tissue evidence="8">Mixed tissue sample</tissue>
    </source>
</reference>
<comment type="caution">
    <text evidence="8">The sequence shown here is derived from an EMBL/GenBank/DDBJ whole genome shotgun (WGS) entry which is preliminary data.</text>
</comment>
<evidence type="ECO:0000256" key="4">
    <source>
        <dbReference type="ARBA" id="ARBA00022759"/>
    </source>
</evidence>
<dbReference type="GO" id="GO:0035613">
    <property type="term" value="F:RNA stem-loop binding"/>
    <property type="evidence" value="ECO:0007669"/>
    <property type="project" value="TreeGrafter"/>
</dbReference>
<dbReference type="AlphaFoldDB" id="A0A7L0UNA8"/>
<sequence>WLEKPRVSKQPLTEAFTVYTDAGKKSRKAVCVWKQDDKWCQHMIIGERHDTLQTLELSAVVWALTNWLTEPLNIVTDSLYVTGVVQRLEDALIRETKNPQLGKLFI</sequence>
<keyword evidence="4" id="KW-0255">Endonuclease</keyword>
<name>A0A7L0UNA8_CHOAC</name>
<evidence type="ECO:0000256" key="5">
    <source>
        <dbReference type="ARBA" id="ARBA00022801"/>
    </source>
</evidence>
<dbReference type="OrthoDB" id="9395371at2759"/>
<evidence type="ECO:0000313" key="8">
    <source>
        <dbReference type="EMBL" id="NXL67552.1"/>
    </source>
</evidence>
<keyword evidence="2" id="KW-0548">Nucleotidyltransferase</keyword>
<keyword evidence="6" id="KW-0695">RNA-directed DNA polymerase</keyword>
<evidence type="ECO:0000256" key="6">
    <source>
        <dbReference type="ARBA" id="ARBA00022918"/>
    </source>
</evidence>
<keyword evidence="5" id="KW-0378">Hydrolase</keyword>
<dbReference type="EMBL" id="VXAQ01002365">
    <property type="protein sequence ID" value="NXL67552.1"/>
    <property type="molecule type" value="Genomic_DNA"/>
</dbReference>
<feature type="non-terminal residue" evidence="8">
    <location>
        <position position="106"/>
    </location>
</feature>
<dbReference type="GO" id="GO:0004523">
    <property type="term" value="F:RNA-DNA hybrid ribonuclease activity"/>
    <property type="evidence" value="ECO:0007669"/>
    <property type="project" value="InterPro"/>
</dbReference>
<dbReference type="PROSITE" id="PS50879">
    <property type="entry name" value="RNASE_H_1"/>
    <property type="match status" value="1"/>
</dbReference>
<dbReference type="InterPro" id="IPR036397">
    <property type="entry name" value="RNaseH_sf"/>
</dbReference>
<dbReference type="Proteomes" id="UP000568556">
    <property type="component" value="Unassembled WGS sequence"/>
</dbReference>
<dbReference type="PANTHER" id="PTHR41694">
    <property type="entry name" value="ENDOGENOUS RETROVIRUS GROUP K MEMBER POL PROTEIN"/>
    <property type="match status" value="1"/>
</dbReference>
<proteinExistence type="predicted"/>
<dbReference type="PANTHER" id="PTHR41694:SF3">
    <property type="entry name" value="RNA-DIRECTED DNA POLYMERASE-RELATED"/>
    <property type="match status" value="1"/>
</dbReference>
<accession>A0A7L0UNA8</accession>
<keyword evidence="9" id="KW-1185">Reference proteome</keyword>
<evidence type="ECO:0000259" key="7">
    <source>
        <dbReference type="PROSITE" id="PS50879"/>
    </source>
</evidence>
<keyword evidence="3" id="KW-0540">Nuclease</keyword>
<dbReference type="Pfam" id="PF00075">
    <property type="entry name" value="RNase_H"/>
    <property type="match status" value="1"/>
</dbReference>
<evidence type="ECO:0000256" key="1">
    <source>
        <dbReference type="ARBA" id="ARBA00022679"/>
    </source>
</evidence>
<organism evidence="8 9">
    <name type="scientific">Chordeiles acutipennis</name>
    <name type="common">Lesser nighthawk</name>
    <name type="synonym">Caprimulgus acutipennis</name>
    <dbReference type="NCBI Taxonomy" id="118183"/>
    <lineage>
        <taxon>Eukaryota</taxon>
        <taxon>Metazoa</taxon>
        <taxon>Chordata</taxon>
        <taxon>Craniata</taxon>
        <taxon>Vertebrata</taxon>
        <taxon>Euteleostomi</taxon>
        <taxon>Archelosauria</taxon>
        <taxon>Archosauria</taxon>
        <taxon>Dinosauria</taxon>
        <taxon>Saurischia</taxon>
        <taxon>Theropoda</taxon>
        <taxon>Coelurosauria</taxon>
        <taxon>Aves</taxon>
        <taxon>Neognathae</taxon>
        <taxon>Neoaves</taxon>
        <taxon>Strisores</taxon>
        <taxon>Caprimulgiformes</taxon>
        <taxon>Caprimulgidae</taxon>
        <taxon>Chordeilinae</taxon>
        <taxon>Chordeiles</taxon>
    </lineage>
</organism>
<protein>
    <submittedName>
        <fullName evidence="8">POK19 protein</fullName>
    </submittedName>
</protein>
<evidence type="ECO:0000313" key="9">
    <source>
        <dbReference type="Proteomes" id="UP000568556"/>
    </source>
</evidence>
<evidence type="ECO:0000256" key="3">
    <source>
        <dbReference type="ARBA" id="ARBA00022722"/>
    </source>
</evidence>
<dbReference type="Gene3D" id="3.30.420.10">
    <property type="entry name" value="Ribonuclease H-like superfamily/Ribonuclease H"/>
    <property type="match status" value="1"/>
</dbReference>
<dbReference type="InterPro" id="IPR002156">
    <property type="entry name" value="RNaseH_domain"/>
</dbReference>
<dbReference type="InterPro" id="IPR012337">
    <property type="entry name" value="RNaseH-like_sf"/>
</dbReference>